<dbReference type="RefSeq" id="WP_345090506.1">
    <property type="nucleotide sequence ID" value="NZ_BAAAWG010000018.1"/>
</dbReference>
<dbReference type="EMBL" id="JBHSPW010000010">
    <property type="protein sequence ID" value="MFC5895355.1"/>
    <property type="molecule type" value="Genomic_DNA"/>
</dbReference>
<evidence type="ECO:0000313" key="1">
    <source>
        <dbReference type="EMBL" id="MFC5895355.1"/>
    </source>
</evidence>
<accession>A0ABW1FN27</accession>
<protein>
    <submittedName>
        <fullName evidence="1">Uncharacterized protein</fullName>
    </submittedName>
</protein>
<organism evidence="1 2">
    <name type="scientific">Streptomyces ramulosus</name>
    <dbReference type="NCBI Taxonomy" id="47762"/>
    <lineage>
        <taxon>Bacteria</taxon>
        <taxon>Bacillati</taxon>
        <taxon>Actinomycetota</taxon>
        <taxon>Actinomycetes</taxon>
        <taxon>Kitasatosporales</taxon>
        <taxon>Streptomycetaceae</taxon>
        <taxon>Streptomyces</taxon>
    </lineage>
</organism>
<comment type="caution">
    <text evidence="1">The sequence shown here is derived from an EMBL/GenBank/DDBJ whole genome shotgun (WGS) entry which is preliminary data.</text>
</comment>
<proteinExistence type="predicted"/>
<name>A0ABW1FN27_9ACTN</name>
<reference evidence="2" key="1">
    <citation type="journal article" date="2019" name="Int. J. Syst. Evol. Microbiol.">
        <title>The Global Catalogue of Microorganisms (GCM) 10K type strain sequencing project: providing services to taxonomists for standard genome sequencing and annotation.</title>
        <authorList>
            <consortium name="The Broad Institute Genomics Platform"/>
            <consortium name="The Broad Institute Genome Sequencing Center for Infectious Disease"/>
            <person name="Wu L."/>
            <person name="Ma J."/>
        </authorList>
    </citation>
    <scope>NUCLEOTIDE SEQUENCE [LARGE SCALE GENOMIC DNA]</scope>
    <source>
        <strain evidence="2">CGMCC 1.15809</strain>
    </source>
</reference>
<keyword evidence="2" id="KW-1185">Reference proteome</keyword>
<evidence type="ECO:0000313" key="2">
    <source>
        <dbReference type="Proteomes" id="UP001596241"/>
    </source>
</evidence>
<dbReference type="Proteomes" id="UP001596241">
    <property type="component" value="Unassembled WGS sequence"/>
</dbReference>
<gene>
    <name evidence="1" type="ORF">ACFP3M_21390</name>
</gene>
<sequence length="86" mass="9665">MTDWAWDYNPSAEYVTEGLPPGVVAEVERLTTELAALGPEAAKVGRPFDREGGLREFDLMRGRGFLSFLAVPRHRCVYVCNVTWYG</sequence>